<organism evidence="2 3">
    <name type="scientific">Mikania micrantha</name>
    <name type="common">bitter vine</name>
    <dbReference type="NCBI Taxonomy" id="192012"/>
    <lineage>
        <taxon>Eukaryota</taxon>
        <taxon>Viridiplantae</taxon>
        <taxon>Streptophyta</taxon>
        <taxon>Embryophyta</taxon>
        <taxon>Tracheophyta</taxon>
        <taxon>Spermatophyta</taxon>
        <taxon>Magnoliopsida</taxon>
        <taxon>eudicotyledons</taxon>
        <taxon>Gunneridae</taxon>
        <taxon>Pentapetalae</taxon>
        <taxon>asterids</taxon>
        <taxon>campanulids</taxon>
        <taxon>Asterales</taxon>
        <taxon>Asteraceae</taxon>
        <taxon>Asteroideae</taxon>
        <taxon>Heliantheae alliance</taxon>
        <taxon>Eupatorieae</taxon>
        <taxon>Mikania</taxon>
    </lineage>
</organism>
<proteinExistence type="predicted"/>
<reference evidence="2 3" key="1">
    <citation type="submission" date="2019-05" db="EMBL/GenBank/DDBJ databases">
        <title>Mikania micrantha, genome provides insights into the molecular mechanism of rapid growth.</title>
        <authorList>
            <person name="Liu B."/>
        </authorList>
    </citation>
    <scope>NUCLEOTIDE SEQUENCE [LARGE SCALE GENOMIC DNA]</scope>
    <source>
        <strain evidence="2">NLD-2019</strain>
        <tissue evidence="2">Leaf</tissue>
    </source>
</reference>
<dbReference type="PANTHER" id="PTHR46033">
    <property type="entry name" value="PROTEIN MAIN-LIKE 2"/>
    <property type="match status" value="1"/>
</dbReference>
<sequence length="173" mass="19848">MGRDSSNDLASLHLHHHQLPMDQPARTHLLFLLHDPTVVLLSVLPVLDYLEIAINMTLSVNPGPSVNDLLFIKDGHRATHLFNSNDYGDRNPLNVRRGDKRFWQYIKNHPIHLMVKNILNDTGFGGLIDYGYRKVDLALITALVEIWRPETHTFHLTVGEVTVTLQDVNQYLW</sequence>
<dbReference type="Pfam" id="PF10536">
    <property type="entry name" value="PMD"/>
    <property type="match status" value="1"/>
</dbReference>
<evidence type="ECO:0000313" key="3">
    <source>
        <dbReference type="Proteomes" id="UP000326396"/>
    </source>
</evidence>
<dbReference type="GO" id="GO:0010073">
    <property type="term" value="P:meristem maintenance"/>
    <property type="evidence" value="ECO:0007669"/>
    <property type="project" value="InterPro"/>
</dbReference>
<keyword evidence="3" id="KW-1185">Reference proteome</keyword>
<name>A0A5N6P467_9ASTR</name>
<protein>
    <recommendedName>
        <fullName evidence="1">Aminotransferase-like plant mobile domain-containing protein</fullName>
    </recommendedName>
</protein>
<accession>A0A5N6P467</accession>
<dbReference type="AlphaFoldDB" id="A0A5N6P467"/>
<evidence type="ECO:0000259" key="1">
    <source>
        <dbReference type="Pfam" id="PF10536"/>
    </source>
</evidence>
<feature type="domain" description="Aminotransferase-like plant mobile" evidence="1">
    <location>
        <begin position="123"/>
        <end position="169"/>
    </location>
</feature>
<dbReference type="OrthoDB" id="1937804at2759"/>
<dbReference type="EMBL" id="SZYD01000006">
    <property type="protein sequence ID" value="KAD5960501.1"/>
    <property type="molecule type" value="Genomic_DNA"/>
</dbReference>
<comment type="caution">
    <text evidence="2">The sequence shown here is derived from an EMBL/GenBank/DDBJ whole genome shotgun (WGS) entry which is preliminary data.</text>
</comment>
<gene>
    <name evidence="2" type="ORF">E3N88_11973</name>
</gene>
<dbReference type="Proteomes" id="UP000326396">
    <property type="component" value="Linkage Group LG14"/>
</dbReference>
<evidence type="ECO:0000313" key="2">
    <source>
        <dbReference type="EMBL" id="KAD5960501.1"/>
    </source>
</evidence>
<dbReference type="InterPro" id="IPR044824">
    <property type="entry name" value="MAIN-like"/>
</dbReference>
<dbReference type="PANTHER" id="PTHR46033:SF8">
    <property type="entry name" value="PROTEIN MAINTENANCE OF MERISTEMS-LIKE"/>
    <property type="match status" value="1"/>
</dbReference>
<dbReference type="InterPro" id="IPR019557">
    <property type="entry name" value="AminoTfrase-like_pln_mobile"/>
</dbReference>